<reference evidence="2" key="2">
    <citation type="journal article" date="2015" name="J. Zool. Syst. Evol. Res.">
        <title>Morphological evidence that the molecularly determined Ciona robusta type A and type B are different species: Ciona robusta and Ciona robusta.</title>
        <authorList>
            <person name="Brunetti R."/>
            <person name="Gissi C."/>
            <person name="Pennati R."/>
            <person name="Caicci F."/>
            <person name="Gasparini F."/>
            <person name="Manni L."/>
        </authorList>
    </citation>
    <scope>NUCLEOTIDE SEQUENCE</scope>
</reference>
<dbReference type="Proteomes" id="UP000008144">
    <property type="component" value="Mitochondrion MT"/>
</dbReference>
<dbReference type="AlphaFoldDB" id="Q8HIN9"/>
<geneLocation type="mitochondrion" evidence="2 3"/>
<reference evidence="2 4" key="1">
    <citation type="journal article" date="2004" name="J. Mol. Evol.">
        <title>Complete mtDNA of Ciona intestinalis reveals extensive gene rearrangement and the presence of an atp8 and an extra trnM gene in ascidians.</title>
        <authorList>
            <person name="Gissi C."/>
            <person name="Iannelli F."/>
            <person name="Pesole G."/>
        </authorList>
    </citation>
    <scope>NUCLEOTIDE SEQUENCE [LARGE SCALE GENOMIC DNA]</scope>
</reference>
<feature type="transmembrane region" description="Helical" evidence="1">
    <location>
        <begin position="51"/>
        <end position="70"/>
    </location>
</feature>
<evidence type="ECO:0000313" key="4">
    <source>
        <dbReference type="Proteomes" id="UP000008144"/>
    </source>
</evidence>
<sequence>MLFFSFGGGDMLYILMMLFFTLYMTVHSLYLILFSLIVMVILFFFFFMKNMIFLGILMVLLYLGGLLMLFSYSSMLNGVKVVENLNEVNGMFLIMMFISYLTVKGAYMYWPMLGFGNNGIGMISGFSLYSFNFFFLIIGLVFLMLFLCLSIYFCLEKIY</sequence>
<feature type="transmembrane region" description="Helical" evidence="1">
    <location>
        <begin position="130"/>
        <end position="155"/>
    </location>
</feature>
<proteinExistence type="predicted"/>
<organism evidence="2">
    <name type="scientific">Ciona intestinalis</name>
    <name type="common">Transparent sea squirt</name>
    <name type="synonym">Ascidia intestinalis</name>
    <dbReference type="NCBI Taxonomy" id="7719"/>
    <lineage>
        <taxon>Eukaryota</taxon>
        <taxon>Metazoa</taxon>
        <taxon>Chordata</taxon>
        <taxon>Tunicata</taxon>
        <taxon>Ascidiacea</taxon>
        <taxon>Phlebobranchia</taxon>
        <taxon>Cionidae</taxon>
        <taxon>Ciona</taxon>
    </lineage>
</organism>
<name>Q8HIN9_CIOIN</name>
<keyword evidence="1" id="KW-0472">Membrane</keyword>
<reference evidence="2" key="3">
    <citation type="journal article" date="2015" name="PLoS ONE">
        <title>Morphological Differences between Larvae of the Ciona intestinalis Species Complex: Hints for a Valid Taxonomic Definition of Distinct Species.</title>
        <authorList>
            <person name="Pennati R."/>
            <person name="Ficetola G.F."/>
            <person name="Brunetti R."/>
            <person name="Caicci F."/>
            <person name="Gasparini F."/>
            <person name="Griggio F."/>
            <person name="Sato A."/>
            <person name="Stach T."/>
            <person name="Kaul-Strehlow S."/>
            <person name="Gissi C."/>
            <person name="Manni L."/>
        </authorList>
    </citation>
    <scope>NUCLEOTIDE SEQUENCE</scope>
</reference>
<accession>A0A1W2W546</accession>
<evidence type="ECO:0000313" key="2">
    <source>
        <dbReference type="EMBL" id="CAD56912.2"/>
    </source>
</evidence>
<dbReference type="HOGENOM" id="CLU_137116_0_0_1"/>
<dbReference type="EMBL" id="AJ517314">
    <property type="protein sequence ID" value="CAD56912.2"/>
    <property type="molecule type" value="Genomic_DNA"/>
</dbReference>
<evidence type="ECO:0000256" key="1">
    <source>
        <dbReference type="SAM" id="Phobius"/>
    </source>
</evidence>
<dbReference type="GeneTree" id="ENSGT00760000120391"/>
<evidence type="ECO:0000313" key="3">
    <source>
        <dbReference type="Ensembl" id="ENSCINP00000036588.1"/>
    </source>
</evidence>
<accession>Q8HIN9</accession>
<protein>
    <submittedName>
        <fullName evidence="2">NADH dehydrogenase subunit 6</fullName>
    </submittedName>
</protein>
<feature type="transmembrane region" description="Helical" evidence="1">
    <location>
        <begin position="12"/>
        <end position="45"/>
    </location>
</feature>
<feature type="transmembrane region" description="Helical" evidence="1">
    <location>
        <begin position="91"/>
        <end position="110"/>
    </location>
</feature>
<keyword evidence="2" id="KW-0496">Mitochondrion</keyword>
<keyword evidence="1" id="KW-1133">Transmembrane helix</keyword>
<gene>
    <name evidence="2" type="primary">NADH6</name>
</gene>
<keyword evidence="1" id="KW-0812">Transmembrane</keyword>
<reference evidence="3" key="4">
    <citation type="submission" date="2025-05" db="UniProtKB">
        <authorList>
            <consortium name="Ensembl"/>
        </authorList>
    </citation>
    <scope>IDENTIFICATION</scope>
</reference>
<dbReference type="Ensembl" id="ENSCINT00000037356.1">
    <property type="protein sequence ID" value="ENSCINP00000036588.1"/>
    <property type="gene ID" value="ENSCING00000025193.1"/>
</dbReference>
<keyword evidence="4" id="KW-1185">Reference proteome</keyword>